<accession>A0ABT7L630</accession>
<comment type="caution">
    <text evidence="1">The sequence shown here is derived from an EMBL/GenBank/DDBJ whole genome shotgun (WGS) entry which is preliminary data.</text>
</comment>
<sequence>MESEEIVIIQLMGNVTYPITLDPTVWIFDDRKITFDQAFQPYTQQKEPESDELKKASERFNKEIYQHKIKPPVNKSIARFEREKILVSTYVMPIIDFLQTAEIKNNAQQARLVTQNGEEIITLTELRNCLLLFAEDGKPLSDFGPVHLYFGDGSNKEKPIKGINKIVIE</sequence>
<gene>
    <name evidence="1" type="ORF">QQS35_12715</name>
</gene>
<proteinExistence type="predicted"/>
<name>A0ABT7L630_9BACI</name>
<evidence type="ECO:0000313" key="1">
    <source>
        <dbReference type="EMBL" id="MDL4841305.1"/>
    </source>
</evidence>
<dbReference type="RefSeq" id="WP_285932530.1">
    <property type="nucleotide sequence ID" value="NZ_JASTZU010000038.1"/>
</dbReference>
<evidence type="ECO:0000313" key="2">
    <source>
        <dbReference type="Proteomes" id="UP001235343"/>
    </source>
</evidence>
<dbReference type="Proteomes" id="UP001235343">
    <property type="component" value="Unassembled WGS sequence"/>
</dbReference>
<reference evidence="1 2" key="1">
    <citation type="submission" date="2023-06" db="EMBL/GenBank/DDBJ databases">
        <title>Aquibacillus rhizosphaerae LR5S19.</title>
        <authorList>
            <person name="Sun J.-Q."/>
        </authorList>
    </citation>
    <scope>NUCLEOTIDE SEQUENCE [LARGE SCALE GENOMIC DNA]</scope>
    <source>
        <strain evidence="1 2">LR5S19</strain>
    </source>
</reference>
<protein>
    <recommendedName>
        <fullName evidence="3">Peptidyl-prolyl cis-trans isomerase</fullName>
    </recommendedName>
</protein>
<dbReference type="EMBL" id="JASTZU010000038">
    <property type="protein sequence ID" value="MDL4841305.1"/>
    <property type="molecule type" value="Genomic_DNA"/>
</dbReference>
<keyword evidence="2" id="KW-1185">Reference proteome</keyword>
<organism evidence="1 2">
    <name type="scientific">Aquibacillus rhizosphaerae</name>
    <dbReference type="NCBI Taxonomy" id="3051431"/>
    <lineage>
        <taxon>Bacteria</taxon>
        <taxon>Bacillati</taxon>
        <taxon>Bacillota</taxon>
        <taxon>Bacilli</taxon>
        <taxon>Bacillales</taxon>
        <taxon>Bacillaceae</taxon>
        <taxon>Aquibacillus</taxon>
    </lineage>
</organism>
<evidence type="ECO:0008006" key="3">
    <source>
        <dbReference type="Google" id="ProtNLM"/>
    </source>
</evidence>